<gene>
    <name evidence="3" type="ORF">SAMN04488543_1035</name>
</gene>
<evidence type="ECO:0000313" key="3">
    <source>
        <dbReference type="EMBL" id="SDS08275.1"/>
    </source>
</evidence>
<dbReference type="Pfam" id="PF20434">
    <property type="entry name" value="BD-FAE"/>
    <property type="match status" value="1"/>
</dbReference>
<accession>A0A1H1PB82</accession>
<organism evidence="3 4">
    <name type="scientific">Friedmanniella luteola</name>
    <dbReference type="NCBI Taxonomy" id="546871"/>
    <lineage>
        <taxon>Bacteria</taxon>
        <taxon>Bacillati</taxon>
        <taxon>Actinomycetota</taxon>
        <taxon>Actinomycetes</taxon>
        <taxon>Propionibacteriales</taxon>
        <taxon>Nocardioidaceae</taxon>
        <taxon>Friedmanniella</taxon>
    </lineage>
</organism>
<dbReference type="Gene3D" id="3.40.50.1820">
    <property type="entry name" value="alpha/beta hydrolase"/>
    <property type="match status" value="1"/>
</dbReference>
<evidence type="ECO:0000259" key="2">
    <source>
        <dbReference type="Pfam" id="PF20434"/>
    </source>
</evidence>
<dbReference type="Proteomes" id="UP000199092">
    <property type="component" value="Chromosome I"/>
</dbReference>
<feature type="domain" description="BD-FAE-like" evidence="2">
    <location>
        <begin position="21"/>
        <end position="218"/>
    </location>
</feature>
<dbReference type="EMBL" id="LT629749">
    <property type="protein sequence ID" value="SDS08275.1"/>
    <property type="molecule type" value="Genomic_DNA"/>
</dbReference>
<evidence type="ECO:0000313" key="4">
    <source>
        <dbReference type="Proteomes" id="UP000199092"/>
    </source>
</evidence>
<keyword evidence="4" id="KW-1185">Reference proteome</keyword>
<dbReference type="InterPro" id="IPR029058">
    <property type="entry name" value="AB_hydrolase_fold"/>
</dbReference>
<dbReference type="SUPFAM" id="SSF53474">
    <property type="entry name" value="alpha/beta-Hydrolases"/>
    <property type="match status" value="1"/>
</dbReference>
<dbReference type="InterPro" id="IPR050300">
    <property type="entry name" value="GDXG_lipolytic_enzyme"/>
</dbReference>
<keyword evidence="1 3" id="KW-0378">Hydrolase</keyword>
<name>A0A1H1PB82_9ACTN</name>
<protein>
    <submittedName>
        <fullName evidence="3">Alpha/beta hydrolase family protein</fullName>
    </submittedName>
</protein>
<dbReference type="InterPro" id="IPR049492">
    <property type="entry name" value="BD-FAE-like_dom"/>
</dbReference>
<dbReference type="GO" id="GO:0016787">
    <property type="term" value="F:hydrolase activity"/>
    <property type="evidence" value="ECO:0007669"/>
    <property type="project" value="UniProtKB-KW"/>
</dbReference>
<reference evidence="3 4" key="1">
    <citation type="submission" date="2016-10" db="EMBL/GenBank/DDBJ databases">
        <authorList>
            <person name="de Groot N.N."/>
        </authorList>
    </citation>
    <scope>NUCLEOTIDE SEQUENCE [LARGE SCALE GENOMIC DNA]</scope>
    <source>
        <strain evidence="3 4">DSM 21741</strain>
    </source>
</reference>
<dbReference type="PANTHER" id="PTHR48081:SF33">
    <property type="entry name" value="KYNURENINE FORMAMIDASE"/>
    <property type="match status" value="1"/>
</dbReference>
<proteinExistence type="predicted"/>
<dbReference type="PANTHER" id="PTHR48081">
    <property type="entry name" value="AB HYDROLASE SUPERFAMILY PROTEIN C4A8.06C"/>
    <property type="match status" value="1"/>
</dbReference>
<dbReference type="STRING" id="546871.SAMN04488543_1035"/>
<dbReference type="AlphaFoldDB" id="A0A1H1PB82"/>
<evidence type="ECO:0000256" key="1">
    <source>
        <dbReference type="ARBA" id="ARBA00022801"/>
    </source>
</evidence>
<sequence>MPRYRYGDHPSQYAELSLPAGTGRVPVVVVVHGGFWRDAYDAELGRPLAADLVPRGWAALVVEYRRVGSSPTDGGGGWPQTALDVAAAVDGLAGPGQERAGGRLDLDRVVALGHSAGGQLAGWLAARPGLPAGAPGAGPAVRLRGFVAQAGVLDLVTAAREGVGGAAVPDLMGGGPDARAADYALASPTARLPLGVPSVCVHGTADSTVPHRQSAAFVAAARAAGDVSELRSCAGDHFEPVTVGSDAWALCTDALDGLLAG</sequence>